<dbReference type="AlphaFoldDB" id="A0A917XZR6"/>
<sequence length="86" mass="9456">MKKYIIFSISFIAAFTLPQVVSGIFITVTYTPDMEVARNMGTFLSQETFIVGSDSSLLPAIFIAFLSASIAYFIPNKFTSATNNVK</sequence>
<proteinExistence type="predicted"/>
<dbReference type="EMBL" id="BMOS01000020">
    <property type="protein sequence ID" value="GGN61338.1"/>
    <property type="molecule type" value="Genomic_DNA"/>
</dbReference>
<keyword evidence="1" id="KW-0472">Membrane</keyword>
<organism evidence="2 3">
    <name type="scientific">Oceanobacillus indicireducens</name>
    <dbReference type="NCBI Taxonomy" id="1004261"/>
    <lineage>
        <taxon>Bacteria</taxon>
        <taxon>Bacillati</taxon>
        <taxon>Bacillota</taxon>
        <taxon>Bacilli</taxon>
        <taxon>Bacillales</taxon>
        <taxon>Bacillaceae</taxon>
        <taxon>Oceanobacillus</taxon>
    </lineage>
</organism>
<name>A0A917XZR6_9BACI</name>
<evidence type="ECO:0000256" key="1">
    <source>
        <dbReference type="SAM" id="Phobius"/>
    </source>
</evidence>
<reference evidence="2" key="2">
    <citation type="submission" date="2020-09" db="EMBL/GenBank/DDBJ databases">
        <authorList>
            <person name="Sun Q."/>
            <person name="Ohkuma M."/>
        </authorList>
    </citation>
    <scope>NUCLEOTIDE SEQUENCE</scope>
    <source>
        <strain evidence="2">JCM 17251</strain>
    </source>
</reference>
<gene>
    <name evidence="2" type="ORF">GCM10007971_26310</name>
</gene>
<accession>A0A917XZR6</accession>
<keyword evidence="1" id="KW-1133">Transmembrane helix</keyword>
<feature type="transmembrane region" description="Helical" evidence="1">
    <location>
        <begin position="57"/>
        <end position="74"/>
    </location>
</feature>
<evidence type="ECO:0000313" key="3">
    <source>
        <dbReference type="Proteomes" id="UP000624041"/>
    </source>
</evidence>
<reference evidence="2" key="1">
    <citation type="journal article" date="2014" name="Int. J. Syst. Evol. Microbiol.">
        <title>Complete genome sequence of Corynebacterium casei LMG S-19264T (=DSM 44701T), isolated from a smear-ripened cheese.</title>
        <authorList>
            <consortium name="US DOE Joint Genome Institute (JGI-PGF)"/>
            <person name="Walter F."/>
            <person name="Albersmeier A."/>
            <person name="Kalinowski J."/>
            <person name="Ruckert C."/>
        </authorList>
    </citation>
    <scope>NUCLEOTIDE SEQUENCE</scope>
    <source>
        <strain evidence="2">JCM 17251</strain>
    </source>
</reference>
<protein>
    <submittedName>
        <fullName evidence="2">Uncharacterized protein</fullName>
    </submittedName>
</protein>
<keyword evidence="3" id="KW-1185">Reference proteome</keyword>
<dbReference type="Proteomes" id="UP000624041">
    <property type="component" value="Unassembled WGS sequence"/>
</dbReference>
<dbReference type="RefSeq" id="WP_188858056.1">
    <property type="nucleotide sequence ID" value="NZ_BMOS01000020.1"/>
</dbReference>
<evidence type="ECO:0000313" key="2">
    <source>
        <dbReference type="EMBL" id="GGN61338.1"/>
    </source>
</evidence>
<keyword evidence="1" id="KW-0812">Transmembrane</keyword>
<comment type="caution">
    <text evidence="2">The sequence shown here is derived from an EMBL/GenBank/DDBJ whole genome shotgun (WGS) entry which is preliminary data.</text>
</comment>